<dbReference type="AlphaFoldDB" id="A0A1G2HTD0"/>
<comment type="function">
    <text evidence="5">One of the primary rRNA binding proteins, this protein initially binds near the 5'-end of the 23S rRNA. It is important during the early stages of 50S assembly. It makes multiple contacts with different domains of the 23S rRNA in the assembled 50S subunit and ribosome.</text>
</comment>
<dbReference type="EMBL" id="MHOP01000021">
    <property type="protein sequence ID" value="OGZ65491.1"/>
    <property type="molecule type" value="Genomic_DNA"/>
</dbReference>
<evidence type="ECO:0000313" key="7">
    <source>
        <dbReference type="EMBL" id="OGZ65491.1"/>
    </source>
</evidence>
<dbReference type="InterPro" id="IPR023574">
    <property type="entry name" value="Ribosomal_uL4_dom_sf"/>
</dbReference>
<evidence type="ECO:0000256" key="3">
    <source>
        <dbReference type="ARBA" id="ARBA00023274"/>
    </source>
</evidence>
<dbReference type="Gene3D" id="3.40.1370.10">
    <property type="match status" value="1"/>
</dbReference>
<dbReference type="GO" id="GO:0019843">
    <property type="term" value="F:rRNA binding"/>
    <property type="evidence" value="ECO:0007669"/>
    <property type="project" value="UniProtKB-UniRule"/>
</dbReference>
<keyword evidence="3 5" id="KW-0687">Ribonucleoprotein</keyword>
<evidence type="ECO:0000256" key="6">
    <source>
        <dbReference type="SAM" id="MobiDB-lite"/>
    </source>
</evidence>
<dbReference type="InterPro" id="IPR013005">
    <property type="entry name" value="Ribosomal_uL4-like"/>
</dbReference>
<dbReference type="Pfam" id="PF00573">
    <property type="entry name" value="Ribosomal_L4"/>
    <property type="match status" value="1"/>
</dbReference>
<gene>
    <name evidence="5" type="primary">rplD</name>
    <name evidence="7" type="ORF">A2822_04310</name>
</gene>
<evidence type="ECO:0000256" key="5">
    <source>
        <dbReference type="HAMAP-Rule" id="MF_01328"/>
    </source>
</evidence>
<dbReference type="PANTHER" id="PTHR10746:SF6">
    <property type="entry name" value="LARGE RIBOSOMAL SUBUNIT PROTEIN UL4M"/>
    <property type="match status" value="1"/>
</dbReference>
<name>A0A1G2HTD0_9BACT</name>
<evidence type="ECO:0000256" key="4">
    <source>
        <dbReference type="ARBA" id="ARBA00035244"/>
    </source>
</evidence>
<comment type="similarity">
    <text evidence="1 5">Belongs to the universal ribosomal protein uL4 family.</text>
</comment>
<sequence>MKVAVYNQEGKEAGDITLPKEIFEVPFNADLVHQVMISQTANARQVSAHTKNRGEVRGGGRKPWRQKGTGRARAGSTRGPIWKGGGVSGGPRNDKNYERTIPQKMRRKALFMVLSQKVKNNLLVVLDDMNMEGAKTKAMAQMFKKLPVASASRLVAYNNGDKKVFLAARNIAKTGVSETRNLNVVDLLDYKYVVITKDGIKEIEKVFITK</sequence>
<keyword evidence="2 5" id="KW-0689">Ribosomal protein</keyword>
<evidence type="ECO:0000256" key="1">
    <source>
        <dbReference type="ARBA" id="ARBA00010528"/>
    </source>
</evidence>
<dbReference type="NCBIfam" id="TIGR03953">
    <property type="entry name" value="rplD_bact"/>
    <property type="match status" value="1"/>
</dbReference>
<keyword evidence="5" id="KW-0699">rRNA-binding</keyword>
<evidence type="ECO:0000256" key="2">
    <source>
        <dbReference type="ARBA" id="ARBA00022980"/>
    </source>
</evidence>
<dbReference type="GO" id="GO:1990904">
    <property type="term" value="C:ribonucleoprotein complex"/>
    <property type="evidence" value="ECO:0007669"/>
    <property type="project" value="UniProtKB-KW"/>
</dbReference>
<protein>
    <recommendedName>
        <fullName evidence="4 5">Large ribosomal subunit protein uL4</fullName>
    </recommendedName>
</protein>
<dbReference type="Proteomes" id="UP000178774">
    <property type="component" value="Unassembled WGS sequence"/>
</dbReference>
<feature type="compositionally biased region" description="Basic residues" evidence="6">
    <location>
        <begin position="59"/>
        <end position="70"/>
    </location>
</feature>
<evidence type="ECO:0000313" key="8">
    <source>
        <dbReference type="Proteomes" id="UP000178774"/>
    </source>
</evidence>
<dbReference type="GO" id="GO:0003735">
    <property type="term" value="F:structural constituent of ribosome"/>
    <property type="evidence" value="ECO:0007669"/>
    <property type="project" value="InterPro"/>
</dbReference>
<comment type="function">
    <text evidence="5">Forms part of the polypeptide exit tunnel.</text>
</comment>
<dbReference type="InterPro" id="IPR002136">
    <property type="entry name" value="Ribosomal_uL4"/>
</dbReference>
<keyword evidence="5" id="KW-0694">RNA-binding</keyword>
<organism evidence="7 8">
    <name type="scientific">Candidatus Staskawiczbacteria bacterium RIFCSPHIGHO2_01_FULL_41_41</name>
    <dbReference type="NCBI Taxonomy" id="1802203"/>
    <lineage>
        <taxon>Bacteria</taxon>
        <taxon>Candidatus Staskawicziibacteriota</taxon>
    </lineage>
</organism>
<dbReference type="PANTHER" id="PTHR10746">
    <property type="entry name" value="50S RIBOSOMAL PROTEIN L4"/>
    <property type="match status" value="1"/>
</dbReference>
<dbReference type="GO" id="GO:0006412">
    <property type="term" value="P:translation"/>
    <property type="evidence" value="ECO:0007669"/>
    <property type="project" value="UniProtKB-UniRule"/>
</dbReference>
<dbReference type="GO" id="GO:0005840">
    <property type="term" value="C:ribosome"/>
    <property type="evidence" value="ECO:0007669"/>
    <property type="project" value="UniProtKB-KW"/>
</dbReference>
<comment type="caution">
    <text evidence="7">The sequence shown here is derived from an EMBL/GenBank/DDBJ whole genome shotgun (WGS) entry which is preliminary data.</text>
</comment>
<dbReference type="SUPFAM" id="SSF52166">
    <property type="entry name" value="Ribosomal protein L4"/>
    <property type="match status" value="1"/>
</dbReference>
<proteinExistence type="inferred from homology"/>
<reference evidence="7 8" key="1">
    <citation type="journal article" date="2016" name="Nat. Commun.">
        <title>Thousands of microbial genomes shed light on interconnected biogeochemical processes in an aquifer system.</title>
        <authorList>
            <person name="Anantharaman K."/>
            <person name="Brown C.T."/>
            <person name="Hug L.A."/>
            <person name="Sharon I."/>
            <person name="Castelle C.J."/>
            <person name="Probst A.J."/>
            <person name="Thomas B.C."/>
            <person name="Singh A."/>
            <person name="Wilkins M.J."/>
            <person name="Karaoz U."/>
            <person name="Brodie E.L."/>
            <person name="Williams K.H."/>
            <person name="Hubbard S.S."/>
            <person name="Banfield J.F."/>
        </authorList>
    </citation>
    <scope>NUCLEOTIDE SEQUENCE [LARGE SCALE GENOMIC DNA]</scope>
</reference>
<feature type="region of interest" description="Disordered" evidence="6">
    <location>
        <begin position="43"/>
        <end position="97"/>
    </location>
</feature>
<accession>A0A1G2HTD0</accession>
<comment type="subunit">
    <text evidence="5">Part of the 50S ribosomal subunit.</text>
</comment>
<dbReference type="HAMAP" id="MF_01328_B">
    <property type="entry name" value="Ribosomal_uL4_B"/>
    <property type="match status" value="1"/>
</dbReference>